<evidence type="ECO:0000256" key="1">
    <source>
        <dbReference type="SAM" id="Phobius"/>
    </source>
</evidence>
<sequence length="34" mass="4058">MDKKFDLDEFDILFLISMLLVVIVFAILIFKYGF</sequence>
<dbReference type="AlphaFoldDB" id="D3RX63"/>
<evidence type="ECO:0000313" key="3">
    <source>
        <dbReference type="Proteomes" id="UP000002613"/>
    </source>
</evidence>
<gene>
    <name evidence="2" type="ordered locus">Ferp_0910</name>
</gene>
<evidence type="ECO:0000313" key="2">
    <source>
        <dbReference type="EMBL" id="ADC65076.1"/>
    </source>
</evidence>
<reference evidence="2 3" key="2">
    <citation type="journal article" date="2011" name="Stand. Genomic Sci.">
        <title>Complete genome sequence of Ferroglobus placidus AEDII12DO.</title>
        <authorList>
            <person name="Anderson I."/>
            <person name="Risso C."/>
            <person name="Holmes D."/>
            <person name="Lucas S."/>
            <person name="Copeland A."/>
            <person name="Lapidus A."/>
            <person name="Cheng J.F."/>
            <person name="Bruce D."/>
            <person name="Goodwin L."/>
            <person name="Pitluck S."/>
            <person name="Saunders E."/>
            <person name="Brettin T."/>
            <person name="Detter J.C."/>
            <person name="Han C."/>
            <person name="Tapia R."/>
            <person name="Larimer F."/>
            <person name="Land M."/>
            <person name="Hauser L."/>
            <person name="Woyke T."/>
            <person name="Lovley D."/>
            <person name="Kyrpides N."/>
            <person name="Ivanova N."/>
        </authorList>
    </citation>
    <scope>NUCLEOTIDE SEQUENCE [LARGE SCALE GENOMIC DNA]</scope>
    <source>
        <strain evidence="3">DSM 10642 / AEDII12DO</strain>
    </source>
</reference>
<name>D3RX63_FERPA</name>
<feature type="transmembrane region" description="Helical" evidence="1">
    <location>
        <begin position="12"/>
        <end position="30"/>
    </location>
</feature>
<proteinExistence type="predicted"/>
<reference evidence="3" key="1">
    <citation type="submission" date="2010-02" db="EMBL/GenBank/DDBJ databases">
        <title>Complete sequence of Ferroglobus placidus DSM 10642.</title>
        <authorList>
            <consortium name="US DOE Joint Genome Institute"/>
            <person name="Lucas S."/>
            <person name="Copeland A."/>
            <person name="Lapidus A."/>
            <person name="Cheng J.-F."/>
            <person name="Bruce D."/>
            <person name="Goodwin L."/>
            <person name="Pitluck S."/>
            <person name="Saunders E."/>
            <person name="Brettin T."/>
            <person name="Detter J.C."/>
            <person name="Han C."/>
            <person name="Tapia R."/>
            <person name="Larimer F."/>
            <person name="Land M."/>
            <person name="Hauser L."/>
            <person name="Kyrpides N."/>
            <person name="Ivanova N."/>
            <person name="Holmes D."/>
            <person name="Lovley D."/>
            <person name="Kyrpides N."/>
            <person name="Anderson I.J."/>
            <person name="Woyke T."/>
        </authorList>
    </citation>
    <scope>NUCLEOTIDE SEQUENCE [LARGE SCALE GENOMIC DNA]</scope>
    <source>
        <strain evidence="3">DSM 10642 / AEDII12DO</strain>
    </source>
</reference>
<organism evidence="2 3">
    <name type="scientific">Ferroglobus placidus (strain DSM 10642 / AEDII12DO)</name>
    <dbReference type="NCBI Taxonomy" id="589924"/>
    <lineage>
        <taxon>Archaea</taxon>
        <taxon>Methanobacteriati</taxon>
        <taxon>Methanobacteriota</taxon>
        <taxon>Archaeoglobi</taxon>
        <taxon>Archaeoglobales</taxon>
        <taxon>Archaeoglobaceae</taxon>
        <taxon>Ferroglobus</taxon>
    </lineage>
</organism>
<dbReference type="EMBL" id="CP001899">
    <property type="protein sequence ID" value="ADC65076.1"/>
    <property type="molecule type" value="Genomic_DNA"/>
</dbReference>
<keyword evidence="1" id="KW-1133">Transmembrane helix</keyword>
<dbReference type="PaxDb" id="589924-Ferp_0910"/>
<accession>D3RX63</accession>
<keyword evidence="1" id="KW-0812">Transmembrane</keyword>
<dbReference type="KEGG" id="fpl:Ferp_0910"/>
<dbReference type="HOGENOM" id="CLU_3371275_0_0_2"/>
<keyword evidence="1" id="KW-0472">Membrane</keyword>
<keyword evidence="3" id="KW-1185">Reference proteome</keyword>
<dbReference type="STRING" id="589924.Ferp_0910"/>
<protein>
    <submittedName>
        <fullName evidence="2">Uncharacterized protein</fullName>
    </submittedName>
</protein>
<dbReference type="Proteomes" id="UP000002613">
    <property type="component" value="Chromosome"/>
</dbReference>